<dbReference type="SUPFAM" id="SSF56784">
    <property type="entry name" value="HAD-like"/>
    <property type="match status" value="1"/>
</dbReference>
<dbReference type="STRING" id="492660.SAMN05192566_1673"/>
<reference evidence="2" key="1">
    <citation type="submission" date="2016-10" db="EMBL/GenBank/DDBJ databases">
        <authorList>
            <person name="Varghese N."/>
            <person name="Submissions S."/>
        </authorList>
    </citation>
    <scope>NUCLEOTIDE SEQUENCE [LARGE SCALE GENOMIC DNA]</scope>
    <source>
        <strain evidence="2">CBMB127</strain>
    </source>
</reference>
<dbReference type="Pfam" id="PF13419">
    <property type="entry name" value="HAD_2"/>
    <property type="match status" value="1"/>
</dbReference>
<evidence type="ECO:0000313" key="1">
    <source>
        <dbReference type="EMBL" id="SDK56348.1"/>
    </source>
</evidence>
<dbReference type="SFLD" id="SFLDG01129">
    <property type="entry name" value="C1.5:_HAD__Beta-PGM__Phosphata"/>
    <property type="match status" value="1"/>
</dbReference>
<dbReference type="NCBIfam" id="TIGR01993">
    <property type="entry name" value="Pyr-5-nucltdase"/>
    <property type="match status" value="1"/>
</dbReference>
<dbReference type="InterPro" id="IPR006439">
    <property type="entry name" value="HAD-SF_hydro_IA"/>
</dbReference>
<gene>
    <name evidence="1" type="ORF">SAMN05192566_1673</name>
</gene>
<protein>
    <submittedName>
        <fullName evidence="1">Putative hydrolase of the HAD superfamily</fullName>
    </submittedName>
</protein>
<evidence type="ECO:0000313" key="2">
    <source>
        <dbReference type="Proteomes" id="UP000198629"/>
    </source>
</evidence>
<dbReference type="AlphaFoldDB" id="A0A1G9CXD4"/>
<dbReference type="PANTHER" id="PTHR12725:SF117">
    <property type="entry name" value="HALOACID DEHALOGENASE-LIKE HYDROLASE"/>
    <property type="match status" value="1"/>
</dbReference>
<accession>A0A1G9CXD4</accession>
<dbReference type="NCBIfam" id="TIGR01509">
    <property type="entry name" value="HAD-SF-IA-v3"/>
    <property type="match status" value="1"/>
</dbReference>
<dbReference type="InterPro" id="IPR010237">
    <property type="entry name" value="Pyr-5-nucltdase"/>
</dbReference>
<keyword evidence="1" id="KW-0378">Hydrolase</keyword>
<keyword evidence="2" id="KW-1185">Reference proteome</keyword>
<name>A0A1G9CXD4_9PROT</name>
<dbReference type="OrthoDB" id="8558420at2"/>
<sequence length="223" mass="25536">MSRRVWIFDLDDTLHNASAQIFPTMNQSMTRYIMDFLALEELAAHQLRQYYWQLYGATLKGLMRHHGVNPHHFLAETHAFLTDDMVQATKQLRQLLQKLPGRKCVFTNAPRSYALRVLEVLGILDCFTLVFSVESSGFHAKPSVRGFRKLLRQLHCRATDCTLFEDSLPALMTARRLGMRTVWISRRLHKPNFVQYRLPHVLALTHSALKKGASCIPAGGECG</sequence>
<dbReference type="RefSeq" id="WP_091471687.1">
    <property type="nucleotide sequence ID" value="NZ_FNFX01000003.1"/>
</dbReference>
<dbReference type="Proteomes" id="UP000198629">
    <property type="component" value="Unassembled WGS sequence"/>
</dbReference>
<organism evidence="1 2">
    <name type="scientific">Methylophilus rhizosphaerae</name>
    <dbReference type="NCBI Taxonomy" id="492660"/>
    <lineage>
        <taxon>Bacteria</taxon>
        <taxon>Pseudomonadati</taxon>
        <taxon>Pseudomonadota</taxon>
        <taxon>Betaproteobacteria</taxon>
        <taxon>Nitrosomonadales</taxon>
        <taxon>Methylophilaceae</taxon>
        <taxon>Methylophilus</taxon>
    </lineage>
</organism>
<dbReference type="InterPro" id="IPR041492">
    <property type="entry name" value="HAD_2"/>
</dbReference>
<dbReference type="Gene3D" id="1.10.150.450">
    <property type="match status" value="1"/>
</dbReference>
<dbReference type="PANTHER" id="PTHR12725">
    <property type="entry name" value="HALOACID DEHALOGENASE-LIKE HYDROLASE"/>
    <property type="match status" value="1"/>
</dbReference>
<dbReference type="SFLD" id="SFLDG01132">
    <property type="entry name" value="C1.5.3:_5'-Nucleotidase_Like"/>
    <property type="match status" value="1"/>
</dbReference>
<dbReference type="InterPro" id="IPR023214">
    <property type="entry name" value="HAD_sf"/>
</dbReference>
<dbReference type="Gene3D" id="3.40.50.1000">
    <property type="entry name" value="HAD superfamily/HAD-like"/>
    <property type="match status" value="1"/>
</dbReference>
<dbReference type="GO" id="GO:0016787">
    <property type="term" value="F:hydrolase activity"/>
    <property type="evidence" value="ECO:0007669"/>
    <property type="project" value="UniProtKB-KW"/>
</dbReference>
<dbReference type="SFLD" id="SFLDS00003">
    <property type="entry name" value="Haloacid_Dehalogenase"/>
    <property type="match status" value="1"/>
</dbReference>
<proteinExistence type="predicted"/>
<dbReference type="InterPro" id="IPR036412">
    <property type="entry name" value="HAD-like_sf"/>
</dbReference>
<dbReference type="EMBL" id="FNFX01000003">
    <property type="protein sequence ID" value="SDK56348.1"/>
    <property type="molecule type" value="Genomic_DNA"/>
</dbReference>